<evidence type="ECO:0000313" key="4">
    <source>
        <dbReference type="EMBL" id="OAT68019.1"/>
    </source>
</evidence>
<evidence type="ECO:0000313" key="2">
    <source>
        <dbReference type="EMBL" id="KPG06925.1"/>
    </source>
</evidence>
<feature type="chain" id="PRO_5014234913" description="Hemophore-related protein" evidence="1">
    <location>
        <begin position="28"/>
        <end position="110"/>
    </location>
</feature>
<dbReference type="Proteomes" id="UP000037843">
    <property type="component" value="Unassembled WGS sequence"/>
</dbReference>
<dbReference type="OrthoDB" id="4563701at2"/>
<dbReference type="EMBL" id="LJFS01000054">
    <property type="protein sequence ID" value="KPG25463.1"/>
    <property type="molecule type" value="Genomic_DNA"/>
</dbReference>
<dbReference type="PATRIC" id="fig|83262.10.peg.6079"/>
<dbReference type="NCBIfam" id="TIGR04529">
    <property type="entry name" value="MTB_hemophore"/>
    <property type="match status" value="1"/>
</dbReference>
<dbReference type="AlphaFoldDB" id="A0A0N1LVX8"/>
<name>A0A0N1LVX8_9MYCO</name>
<comment type="caution">
    <text evidence="2">The sequence shown here is derived from an EMBL/GenBank/DDBJ whole genome shotgun (WGS) entry which is preliminary data.</text>
</comment>
<dbReference type="GO" id="GO:0020037">
    <property type="term" value="F:heme binding"/>
    <property type="evidence" value="ECO:0007669"/>
    <property type="project" value="InterPro"/>
</dbReference>
<dbReference type="GeneID" id="45764864"/>
<protein>
    <recommendedName>
        <fullName evidence="8">Hemophore-related protein</fullName>
    </recommendedName>
</protein>
<sequence>MALTAKLIVGSGAVALSLVAGGGIASADPDVTAIVNTTCSYPQIMAALNEQSPAAAQQVNANPIAGAWLQQFVASPKAKRQQMVNEVRGMPAVQEYTVLINQVANSCNNY</sequence>
<evidence type="ECO:0000313" key="3">
    <source>
        <dbReference type="EMBL" id="KPG25463.1"/>
    </source>
</evidence>
<keyword evidence="1" id="KW-0732">Signal</keyword>
<dbReference type="RefSeq" id="WP_043080012.1">
    <property type="nucleotide sequence ID" value="NZ_CP011530.1"/>
</dbReference>
<dbReference type="InterPro" id="IPR032407">
    <property type="entry name" value="MHB"/>
</dbReference>
<keyword evidence="6" id="KW-1185">Reference proteome</keyword>
<reference evidence="5 6" key="1">
    <citation type="submission" date="2015-09" db="EMBL/GenBank/DDBJ databases">
        <title>Genome Sequences of Mycobacterium immunogenum Isolates, Recuperated from a Chloraminated Drinking Water Distribution System Simulator Subjected to Episodes of Nitrification.</title>
        <authorList>
            <person name="Gomez-Alvarez V."/>
            <person name="Revetta R.P."/>
        </authorList>
    </citation>
    <scope>NUCLEOTIDE SEQUENCE [LARGE SCALE GENOMIC DNA]</scope>
    <source>
        <strain evidence="2 5">H008</strain>
        <strain evidence="3 6">H076</strain>
    </source>
</reference>
<evidence type="ECO:0008006" key="8">
    <source>
        <dbReference type="Google" id="ProtNLM"/>
    </source>
</evidence>
<dbReference type="EMBL" id="LJFO01000012">
    <property type="protein sequence ID" value="KPG06925.1"/>
    <property type="molecule type" value="Genomic_DNA"/>
</dbReference>
<dbReference type="EMBL" id="LQYE01000027">
    <property type="protein sequence ID" value="OAT68019.1"/>
    <property type="molecule type" value="Genomic_DNA"/>
</dbReference>
<dbReference type="KEGG" id="miz:BAB75_13405"/>
<dbReference type="Proteomes" id="UP000037962">
    <property type="component" value="Unassembled WGS sequence"/>
</dbReference>
<dbReference type="PIRSF" id="PIRSF010611">
    <property type="entry name" value="UCP010611"/>
    <property type="match status" value="1"/>
</dbReference>
<evidence type="ECO:0000313" key="7">
    <source>
        <dbReference type="Proteomes" id="UP000186919"/>
    </source>
</evidence>
<dbReference type="InterPro" id="IPR016572">
    <property type="entry name" value="UCP010611"/>
</dbReference>
<feature type="signal peptide" evidence="1">
    <location>
        <begin position="1"/>
        <end position="27"/>
    </location>
</feature>
<evidence type="ECO:0000256" key="1">
    <source>
        <dbReference type="SAM" id="SignalP"/>
    </source>
</evidence>
<reference evidence="4 7" key="2">
    <citation type="submission" date="2016-01" db="EMBL/GenBank/DDBJ databases">
        <title>Mycobacterium immunogenum strain CD11_6 genome sequencing and assembly.</title>
        <authorList>
            <person name="Kaur G."/>
            <person name="Nair G.R."/>
            <person name="Mayilraj S."/>
        </authorList>
    </citation>
    <scope>NUCLEOTIDE SEQUENCE [LARGE SCALE GENOMIC DNA]</scope>
    <source>
        <strain evidence="4 7">CD11-6</strain>
    </source>
</reference>
<proteinExistence type="predicted"/>
<dbReference type="Proteomes" id="UP000186919">
    <property type="component" value="Unassembled WGS sequence"/>
</dbReference>
<evidence type="ECO:0000313" key="5">
    <source>
        <dbReference type="Proteomes" id="UP000037843"/>
    </source>
</evidence>
<evidence type="ECO:0000313" key="6">
    <source>
        <dbReference type="Proteomes" id="UP000037962"/>
    </source>
</evidence>
<gene>
    <name evidence="2" type="ORF">AN908_20185</name>
    <name evidence="3" type="ORF">AN912_27030</name>
    <name evidence="4" type="ORF">AWB85_09135</name>
</gene>
<accession>A0A0N1LVX8</accession>
<organism evidence="2 5">
    <name type="scientific">Mycobacteroides immunogenum</name>
    <dbReference type="NCBI Taxonomy" id="83262"/>
    <lineage>
        <taxon>Bacteria</taxon>
        <taxon>Bacillati</taxon>
        <taxon>Actinomycetota</taxon>
        <taxon>Actinomycetes</taxon>
        <taxon>Mycobacteriales</taxon>
        <taxon>Mycobacteriaceae</taxon>
        <taxon>Mycobacteroides</taxon>
    </lineage>
</organism>
<dbReference type="STRING" id="83262.BAB75_13405"/>